<dbReference type="InterPro" id="IPR045851">
    <property type="entry name" value="AMP-bd_C_sf"/>
</dbReference>
<gene>
    <name evidence="5" type="primary">menE</name>
    <name evidence="8" type="ORF">EDD68_13017</name>
</gene>
<dbReference type="GO" id="GO:0005524">
    <property type="term" value="F:ATP binding"/>
    <property type="evidence" value="ECO:0007669"/>
    <property type="project" value="UniProtKB-KW"/>
</dbReference>
<evidence type="ECO:0000256" key="4">
    <source>
        <dbReference type="ARBA" id="ARBA00022840"/>
    </source>
</evidence>
<proteinExistence type="inferred from homology"/>
<dbReference type="GO" id="GO:0008756">
    <property type="term" value="F:o-succinylbenzoate-CoA ligase activity"/>
    <property type="evidence" value="ECO:0007669"/>
    <property type="project" value="UniProtKB-UniRule"/>
</dbReference>
<dbReference type="InterPro" id="IPR050237">
    <property type="entry name" value="ATP-dep_AMP-bd_enzyme"/>
</dbReference>
<dbReference type="RefSeq" id="WP_132373046.1">
    <property type="nucleotide sequence ID" value="NZ_SMAN01000030.1"/>
</dbReference>
<comment type="caution">
    <text evidence="8">The sequence shown here is derived from an EMBL/GenBank/DDBJ whole genome shotgun (WGS) entry which is preliminary data.</text>
</comment>
<dbReference type="FunFam" id="3.30.300.30:FF:000008">
    <property type="entry name" value="2,3-dihydroxybenzoate-AMP ligase"/>
    <property type="match status" value="1"/>
</dbReference>
<name>A0A4R3MPR8_9BACI</name>
<dbReference type="UniPathway" id="UPA01057">
    <property type="reaction ID" value="UER00166"/>
</dbReference>
<comment type="pathway">
    <text evidence="5">Quinol/quinone metabolism; menaquinone biosynthesis.</text>
</comment>
<comment type="function">
    <text evidence="5">Converts 2-succinylbenzoate (OSB) to 2-succinylbenzoyl-CoA (OSB-CoA).</text>
</comment>
<dbReference type="InterPro" id="IPR000873">
    <property type="entry name" value="AMP-dep_synth/lig_dom"/>
</dbReference>
<dbReference type="InterPro" id="IPR020845">
    <property type="entry name" value="AMP-binding_CS"/>
</dbReference>
<evidence type="ECO:0000259" key="7">
    <source>
        <dbReference type="Pfam" id="PF13193"/>
    </source>
</evidence>
<reference evidence="8 9" key="1">
    <citation type="submission" date="2019-03" db="EMBL/GenBank/DDBJ databases">
        <title>Genomic Encyclopedia of Type Strains, Phase IV (KMG-IV): sequencing the most valuable type-strain genomes for metagenomic binning, comparative biology and taxonomic classification.</title>
        <authorList>
            <person name="Goeker M."/>
        </authorList>
    </citation>
    <scope>NUCLEOTIDE SEQUENCE [LARGE SCALE GENOMIC DNA]</scope>
    <source>
        <strain evidence="8 9">DSM 25894</strain>
    </source>
</reference>
<dbReference type="EMBL" id="SMAN01000030">
    <property type="protein sequence ID" value="TCT17523.1"/>
    <property type="molecule type" value="Genomic_DNA"/>
</dbReference>
<evidence type="ECO:0000256" key="2">
    <source>
        <dbReference type="ARBA" id="ARBA00022598"/>
    </source>
</evidence>
<dbReference type="SUPFAM" id="SSF56801">
    <property type="entry name" value="Acetyl-CoA synthetase-like"/>
    <property type="match status" value="1"/>
</dbReference>
<dbReference type="Pfam" id="PF13193">
    <property type="entry name" value="AMP-binding_C"/>
    <property type="match status" value="1"/>
</dbReference>
<feature type="domain" description="AMP-dependent synthetase/ligase" evidence="6">
    <location>
        <begin position="11"/>
        <end position="355"/>
    </location>
</feature>
<evidence type="ECO:0000313" key="9">
    <source>
        <dbReference type="Proteomes" id="UP000294650"/>
    </source>
</evidence>
<comment type="catalytic activity">
    <reaction evidence="5">
        <text>2-succinylbenzoate + ATP + CoA = 2-succinylbenzoyl-CoA + AMP + diphosphate</text>
        <dbReference type="Rhea" id="RHEA:17009"/>
        <dbReference type="ChEBI" id="CHEBI:18325"/>
        <dbReference type="ChEBI" id="CHEBI:30616"/>
        <dbReference type="ChEBI" id="CHEBI:33019"/>
        <dbReference type="ChEBI" id="CHEBI:57287"/>
        <dbReference type="ChEBI" id="CHEBI:57364"/>
        <dbReference type="ChEBI" id="CHEBI:456215"/>
        <dbReference type="EC" id="6.2.1.26"/>
    </reaction>
</comment>
<comment type="pathway">
    <text evidence="5">Quinol/quinone metabolism; 1,4-dihydroxy-2-naphthoate biosynthesis; 1,4-dihydroxy-2-naphthoate from chorismate: step 5/7.</text>
</comment>
<dbReference type="Gene3D" id="3.30.300.30">
    <property type="match status" value="1"/>
</dbReference>
<dbReference type="EC" id="6.2.1.26" evidence="5"/>
<feature type="domain" description="AMP-binding enzyme C-terminal" evidence="7">
    <location>
        <begin position="405"/>
        <end position="480"/>
    </location>
</feature>
<dbReference type="PANTHER" id="PTHR43767:SF1">
    <property type="entry name" value="NONRIBOSOMAL PEPTIDE SYNTHASE PES1 (EUROFUNG)-RELATED"/>
    <property type="match status" value="1"/>
</dbReference>
<keyword evidence="2 5" id="KW-0436">Ligase</keyword>
<dbReference type="UniPathway" id="UPA00079"/>
<dbReference type="HAMAP" id="MF_00731">
    <property type="entry name" value="MenE"/>
    <property type="match status" value="1"/>
</dbReference>
<organism evidence="8 9">
    <name type="scientific">Melghiribacillus thermohalophilus</name>
    <dbReference type="NCBI Taxonomy" id="1324956"/>
    <lineage>
        <taxon>Bacteria</taxon>
        <taxon>Bacillati</taxon>
        <taxon>Bacillota</taxon>
        <taxon>Bacilli</taxon>
        <taxon>Bacillales</taxon>
        <taxon>Bacillaceae</taxon>
        <taxon>Melghiribacillus</taxon>
    </lineage>
</organism>
<dbReference type="Gene3D" id="3.40.50.12780">
    <property type="entry name" value="N-terminal domain of ligase-like"/>
    <property type="match status" value="1"/>
</dbReference>
<dbReference type="InterPro" id="IPR010192">
    <property type="entry name" value="MenE"/>
</dbReference>
<dbReference type="PROSITE" id="PS00455">
    <property type="entry name" value="AMP_BINDING"/>
    <property type="match status" value="1"/>
</dbReference>
<dbReference type="NCBIfam" id="NF002966">
    <property type="entry name" value="PRK03640.1"/>
    <property type="match status" value="1"/>
</dbReference>
<keyword evidence="3 5" id="KW-0547">Nucleotide-binding</keyword>
<evidence type="ECO:0000256" key="3">
    <source>
        <dbReference type="ARBA" id="ARBA00022741"/>
    </source>
</evidence>
<evidence type="ECO:0000313" key="8">
    <source>
        <dbReference type="EMBL" id="TCT17523.1"/>
    </source>
</evidence>
<evidence type="ECO:0000256" key="5">
    <source>
        <dbReference type="HAMAP-Rule" id="MF_00731"/>
    </source>
</evidence>
<evidence type="ECO:0000259" key="6">
    <source>
        <dbReference type="Pfam" id="PF00501"/>
    </source>
</evidence>
<keyword evidence="4 5" id="KW-0067">ATP-binding</keyword>
<dbReference type="NCBIfam" id="TIGR01923">
    <property type="entry name" value="menE"/>
    <property type="match status" value="1"/>
</dbReference>
<dbReference type="InterPro" id="IPR042099">
    <property type="entry name" value="ANL_N_sf"/>
</dbReference>
<evidence type="ECO:0000256" key="1">
    <source>
        <dbReference type="ARBA" id="ARBA00022428"/>
    </source>
</evidence>
<comment type="similarity">
    <text evidence="5">Belongs to the ATP-dependent AMP-binding enzyme family. MenE subfamily.</text>
</comment>
<dbReference type="OrthoDB" id="9762242at2"/>
<sequence>MEGKIPHWLDKRFELSPDQTAIQLKNGKIYTFRQLRADAIAFAGKMKTLGIQRGDHVGILSRNSYEMVVAIHALSYVEAIGVLLNTRLTVREWSFQLKDSDTSYLLYDHHFKKEIAALKEHVNIKAYSVNDVKSVRKTSIPLPDEMDLGQTFTIIYTSGTTGFPKGVQLTYGNHWWSAVSSALNLGIHEHDRWLLALPLFHVGGLSILIRSLAYGMPVHLYEKFDAEAINREIIENGVSIVSVVSVMLEDMIRHLGDQTYPETFRCMLLGGGPAPFPLLNACKQRNIPVVQTYGMTETASQVSTLNQMDAIRKLGSAGKPLFPARLKIISGNREANPNEIGEVYVKGPMVTRGYYKREKANQEAFEHGWLKTGDLGYLDDEGYLYVVDRRKDLIISGGENVYPAEIESVLKEIRGVRDAGVTGKKDNKWGEVPAAFIVKDPDSFITKEEIVHYCEQKLAKYKVPKEVFFVTELPRNASKKLMRRKLAETLRQILTRGEHE</sequence>
<dbReference type="InterPro" id="IPR025110">
    <property type="entry name" value="AMP-bd_C"/>
</dbReference>
<dbReference type="Proteomes" id="UP000294650">
    <property type="component" value="Unassembled WGS sequence"/>
</dbReference>
<accession>A0A4R3MPR8</accession>
<dbReference type="Pfam" id="PF00501">
    <property type="entry name" value="AMP-binding"/>
    <property type="match status" value="1"/>
</dbReference>
<keyword evidence="9" id="KW-1185">Reference proteome</keyword>
<dbReference type="GO" id="GO:0009234">
    <property type="term" value="P:menaquinone biosynthetic process"/>
    <property type="evidence" value="ECO:0007669"/>
    <property type="project" value="UniProtKB-UniRule"/>
</dbReference>
<protein>
    <recommendedName>
        <fullName evidence="5">2-succinylbenzoate--CoA ligase</fullName>
        <ecNumber evidence="5">6.2.1.26</ecNumber>
    </recommendedName>
    <alternativeName>
        <fullName evidence="5">o-succinylbenzoyl-CoA synthetase</fullName>
        <shortName evidence="5">OSB-CoA synthetase</shortName>
    </alternativeName>
</protein>
<keyword evidence="1 5" id="KW-0474">Menaquinone biosynthesis</keyword>
<dbReference type="AlphaFoldDB" id="A0A4R3MPR8"/>
<dbReference type="PANTHER" id="PTHR43767">
    <property type="entry name" value="LONG-CHAIN-FATTY-ACID--COA LIGASE"/>
    <property type="match status" value="1"/>
</dbReference>